<dbReference type="Pfam" id="PF13443">
    <property type="entry name" value="HTH_26"/>
    <property type="match status" value="1"/>
</dbReference>
<dbReference type="Proteomes" id="UP001236559">
    <property type="component" value="Unassembled WGS sequence"/>
</dbReference>
<dbReference type="InterPro" id="IPR001387">
    <property type="entry name" value="Cro/C1-type_HTH"/>
</dbReference>
<dbReference type="SUPFAM" id="SSF47413">
    <property type="entry name" value="lambda repressor-like DNA-binding domains"/>
    <property type="match status" value="1"/>
</dbReference>
<proteinExistence type="predicted"/>
<evidence type="ECO:0000313" key="2">
    <source>
        <dbReference type="EMBL" id="MDQ0274774.1"/>
    </source>
</evidence>
<gene>
    <name evidence="2" type="ORF">J2S72_000791</name>
</gene>
<organism evidence="2 3">
    <name type="scientific">Peptoniphilus koenoeneniae</name>
    <dbReference type="NCBI Taxonomy" id="507751"/>
    <lineage>
        <taxon>Bacteria</taxon>
        <taxon>Bacillati</taxon>
        <taxon>Bacillota</taxon>
        <taxon>Tissierellia</taxon>
        <taxon>Tissierellales</taxon>
        <taxon>Peptoniphilaceae</taxon>
        <taxon>Peptoniphilus</taxon>
    </lineage>
</organism>
<sequence length="74" mass="8697">MSVCYKKLWKMLIDKEIAKKDLHNMTGVSNSTITKMSNNRYVSLEVLERICKSLECDLTDIVEINYQIEEEDHD</sequence>
<dbReference type="CDD" id="cd00093">
    <property type="entry name" value="HTH_XRE"/>
    <property type="match status" value="1"/>
</dbReference>
<keyword evidence="3" id="KW-1185">Reference proteome</keyword>
<evidence type="ECO:0000259" key="1">
    <source>
        <dbReference type="PROSITE" id="PS50943"/>
    </source>
</evidence>
<dbReference type="PANTHER" id="PTHR37301">
    <property type="entry name" value="DNA-BINDING PROTEIN-RELATED"/>
    <property type="match status" value="1"/>
</dbReference>
<dbReference type="Gene3D" id="1.10.260.40">
    <property type="entry name" value="lambda repressor-like DNA-binding domains"/>
    <property type="match status" value="1"/>
</dbReference>
<dbReference type="EMBL" id="JAUSTN010000003">
    <property type="protein sequence ID" value="MDQ0274774.1"/>
    <property type="molecule type" value="Genomic_DNA"/>
</dbReference>
<comment type="caution">
    <text evidence="2">The sequence shown here is derived from an EMBL/GenBank/DDBJ whole genome shotgun (WGS) entry which is preliminary data.</text>
</comment>
<accession>A0ABU0AV98</accession>
<dbReference type="RefSeq" id="WP_307495012.1">
    <property type="nucleotide sequence ID" value="NZ_JAUSTN010000003.1"/>
</dbReference>
<keyword evidence="2" id="KW-0238">DNA-binding</keyword>
<protein>
    <submittedName>
        <fullName evidence="2">DNA-binding Xre family transcriptional regulator</fullName>
    </submittedName>
</protein>
<reference evidence="2 3" key="1">
    <citation type="submission" date="2023-07" db="EMBL/GenBank/DDBJ databases">
        <title>Genomic Encyclopedia of Type Strains, Phase IV (KMG-IV): sequencing the most valuable type-strain genomes for metagenomic binning, comparative biology and taxonomic classification.</title>
        <authorList>
            <person name="Goeker M."/>
        </authorList>
    </citation>
    <scope>NUCLEOTIDE SEQUENCE [LARGE SCALE GENOMIC DNA]</scope>
    <source>
        <strain evidence="2 3">DSM 22616</strain>
    </source>
</reference>
<dbReference type="PANTHER" id="PTHR37301:SF1">
    <property type="entry name" value="DNA-BINDING PROTEIN"/>
    <property type="match status" value="1"/>
</dbReference>
<dbReference type="InterPro" id="IPR010982">
    <property type="entry name" value="Lambda_DNA-bd_dom_sf"/>
</dbReference>
<feature type="domain" description="HTH cro/C1-type" evidence="1">
    <location>
        <begin position="25"/>
        <end position="61"/>
    </location>
</feature>
<name>A0ABU0AV98_9FIRM</name>
<dbReference type="PROSITE" id="PS50943">
    <property type="entry name" value="HTH_CROC1"/>
    <property type="match status" value="1"/>
</dbReference>
<dbReference type="GO" id="GO:0003677">
    <property type="term" value="F:DNA binding"/>
    <property type="evidence" value="ECO:0007669"/>
    <property type="project" value="UniProtKB-KW"/>
</dbReference>
<evidence type="ECO:0000313" key="3">
    <source>
        <dbReference type="Proteomes" id="UP001236559"/>
    </source>
</evidence>